<keyword evidence="3" id="KW-1185">Reference proteome</keyword>
<dbReference type="InterPro" id="IPR037660">
    <property type="entry name" value="CCDC51"/>
</dbReference>
<dbReference type="PANTHER" id="PTHR28624">
    <property type="entry name" value="COILED-COIL DOMAIN-CONTAINING PROTEIN 51"/>
    <property type="match status" value="1"/>
</dbReference>
<keyword evidence="1" id="KW-1133">Transmembrane helix</keyword>
<protein>
    <recommendedName>
        <fullName evidence="4">Coiled-coil domain-containing protein 51</fullName>
    </recommendedName>
</protein>
<name>A0A9P0D708_9CUCU</name>
<keyword evidence="1" id="KW-0472">Membrane</keyword>
<dbReference type="PANTHER" id="PTHR28624:SF1">
    <property type="entry name" value="MITOCHONDRIAL POTASSIUM CHANNEL"/>
    <property type="match status" value="1"/>
</dbReference>
<proteinExistence type="predicted"/>
<dbReference type="AlphaFoldDB" id="A0A9P0D708"/>
<evidence type="ECO:0000313" key="2">
    <source>
        <dbReference type="EMBL" id="CAH1112661.1"/>
    </source>
</evidence>
<evidence type="ECO:0008006" key="4">
    <source>
        <dbReference type="Google" id="ProtNLM"/>
    </source>
</evidence>
<organism evidence="2 3">
    <name type="scientific">Psylliodes chrysocephalus</name>
    <dbReference type="NCBI Taxonomy" id="3402493"/>
    <lineage>
        <taxon>Eukaryota</taxon>
        <taxon>Metazoa</taxon>
        <taxon>Ecdysozoa</taxon>
        <taxon>Arthropoda</taxon>
        <taxon>Hexapoda</taxon>
        <taxon>Insecta</taxon>
        <taxon>Pterygota</taxon>
        <taxon>Neoptera</taxon>
        <taxon>Endopterygota</taxon>
        <taxon>Coleoptera</taxon>
        <taxon>Polyphaga</taxon>
        <taxon>Cucujiformia</taxon>
        <taxon>Chrysomeloidea</taxon>
        <taxon>Chrysomelidae</taxon>
        <taxon>Galerucinae</taxon>
        <taxon>Alticini</taxon>
        <taxon>Psylliodes</taxon>
    </lineage>
</organism>
<dbReference type="Proteomes" id="UP001153636">
    <property type="component" value="Chromosome 6"/>
</dbReference>
<keyword evidence="1" id="KW-0812">Transmembrane</keyword>
<reference evidence="2" key="1">
    <citation type="submission" date="2022-01" db="EMBL/GenBank/DDBJ databases">
        <authorList>
            <person name="King R."/>
        </authorList>
    </citation>
    <scope>NUCLEOTIDE SEQUENCE</scope>
</reference>
<feature type="transmembrane region" description="Helical" evidence="1">
    <location>
        <begin position="173"/>
        <end position="193"/>
    </location>
</feature>
<evidence type="ECO:0000313" key="3">
    <source>
        <dbReference type="Proteomes" id="UP001153636"/>
    </source>
</evidence>
<sequence>MRVSLILRAVNKEGLSNLKKIMDNALAEAPQYLLKVKKDQQQIVFDKIKHLNRWYTKIIGLDEVKVYQERVTALQDQLLKTQTKRRELNTHLTEIRQKALEIQSQIQHIDRKEKFDAYCHLINDERTILNMERTANATFKEYDQAERELFTAFTNAVRDSQEKQRSQLEYSKYITMVLSLVGSFIAFLFTFFWKHDLKLYIHNEVSSIKPSIPTDVLVQKEMKKFEDQLNVATNRIQSINETYFGQIAKQRNIPVADMGKVPDQTPIASYVVAGFVGYIILRLLVG</sequence>
<gene>
    <name evidence="2" type="ORF">PSYICH_LOCUS11900</name>
</gene>
<dbReference type="EMBL" id="OV651818">
    <property type="protein sequence ID" value="CAH1112661.1"/>
    <property type="molecule type" value="Genomic_DNA"/>
</dbReference>
<evidence type="ECO:0000256" key="1">
    <source>
        <dbReference type="SAM" id="Phobius"/>
    </source>
</evidence>
<feature type="transmembrane region" description="Helical" evidence="1">
    <location>
        <begin position="267"/>
        <end position="285"/>
    </location>
</feature>
<accession>A0A9P0D708</accession>
<dbReference type="OrthoDB" id="6243211at2759"/>